<comment type="caution">
    <text evidence="1">The sequence shown here is derived from an EMBL/GenBank/DDBJ whole genome shotgun (WGS) entry which is preliminary data.</text>
</comment>
<dbReference type="EMBL" id="JACGWJ010000016">
    <property type="protein sequence ID" value="KAL0360941.1"/>
    <property type="molecule type" value="Genomic_DNA"/>
</dbReference>
<sequence length="81" mass="8804">MGLCESYQTLPLPFDWTRAVAAAHNHGGPPRNIPLTYFLVGIGACNQGSYGLGSMIPGNPRQTIIHSTFRDVLIAHIDNKN</sequence>
<accession>A0AAW2PZH8</accession>
<evidence type="ECO:0000313" key="1">
    <source>
        <dbReference type="EMBL" id="KAL0360941.1"/>
    </source>
</evidence>
<name>A0AAW2PZH8_SESRA</name>
<reference evidence="1" key="2">
    <citation type="journal article" date="2024" name="Plant">
        <title>Genomic evolution and insights into agronomic trait innovations of Sesamum species.</title>
        <authorList>
            <person name="Miao H."/>
            <person name="Wang L."/>
            <person name="Qu L."/>
            <person name="Liu H."/>
            <person name="Sun Y."/>
            <person name="Le M."/>
            <person name="Wang Q."/>
            <person name="Wei S."/>
            <person name="Zheng Y."/>
            <person name="Lin W."/>
            <person name="Duan Y."/>
            <person name="Cao H."/>
            <person name="Xiong S."/>
            <person name="Wang X."/>
            <person name="Wei L."/>
            <person name="Li C."/>
            <person name="Ma Q."/>
            <person name="Ju M."/>
            <person name="Zhao R."/>
            <person name="Li G."/>
            <person name="Mu C."/>
            <person name="Tian Q."/>
            <person name="Mei H."/>
            <person name="Zhang T."/>
            <person name="Gao T."/>
            <person name="Zhang H."/>
        </authorList>
    </citation>
    <scope>NUCLEOTIDE SEQUENCE</scope>
    <source>
        <strain evidence="1">G02</strain>
    </source>
</reference>
<gene>
    <name evidence="1" type="ORF">Sradi_3778600</name>
</gene>
<proteinExistence type="predicted"/>
<organism evidence="1">
    <name type="scientific">Sesamum radiatum</name>
    <name type="common">Black benniseed</name>
    <dbReference type="NCBI Taxonomy" id="300843"/>
    <lineage>
        <taxon>Eukaryota</taxon>
        <taxon>Viridiplantae</taxon>
        <taxon>Streptophyta</taxon>
        <taxon>Embryophyta</taxon>
        <taxon>Tracheophyta</taxon>
        <taxon>Spermatophyta</taxon>
        <taxon>Magnoliopsida</taxon>
        <taxon>eudicotyledons</taxon>
        <taxon>Gunneridae</taxon>
        <taxon>Pentapetalae</taxon>
        <taxon>asterids</taxon>
        <taxon>lamiids</taxon>
        <taxon>Lamiales</taxon>
        <taxon>Pedaliaceae</taxon>
        <taxon>Sesamum</taxon>
    </lineage>
</organism>
<dbReference type="AlphaFoldDB" id="A0AAW2PZH8"/>
<protein>
    <submittedName>
        <fullName evidence="1">Uncharacterized protein</fullName>
    </submittedName>
</protein>
<reference evidence="1" key="1">
    <citation type="submission" date="2020-06" db="EMBL/GenBank/DDBJ databases">
        <authorList>
            <person name="Li T."/>
            <person name="Hu X."/>
            <person name="Zhang T."/>
            <person name="Song X."/>
            <person name="Zhang H."/>
            <person name="Dai N."/>
            <person name="Sheng W."/>
            <person name="Hou X."/>
            <person name="Wei L."/>
        </authorList>
    </citation>
    <scope>NUCLEOTIDE SEQUENCE</scope>
    <source>
        <strain evidence="1">G02</strain>
        <tissue evidence="1">Leaf</tissue>
    </source>
</reference>